<organism evidence="4 5">
    <name type="scientific">Periconia macrospinosa</name>
    <dbReference type="NCBI Taxonomy" id="97972"/>
    <lineage>
        <taxon>Eukaryota</taxon>
        <taxon>Fungi</taxon>
        <taxon>Dikarya</taxon>
        <taxon>Ascomycota</taxon>
        <taxon>Pezizomycotina</taxon>
        <taxon>Dothideomycetes</taxon>
        <taxon>Pleosporomycetidae</taxon>
        <taxon>Pleosporales</taxon>
        <taxon>Massarineae</taxon>
        <taxon>Periconiaceae</taxon>
        <taxon>Periconia</taxon>
    </lineage>
</organism>
<evidence type="ECO:0000259" key="2">
    <source>
        <dbReference type="Pfam" id="PF12657"/>
    </source>
</evidence>
<gene>
    <name evidence="4" type="ORF">DM02DRAFT_529925</name>
</gene>
<feature type="domain" description="Transcription factor IIIC putative zinc-finger" evidence="3">
    <location>
        <begin position="666"/>
        <end position="826"/>
    </location>
</feature>
<dbReference type="GO" id="GO:0004402">
    <property type="term" value="F:histone acetyltransferase activity"/>
    <property type="evidence" value="ECO:0007669"/>
    <property type="project" value="InterPro"/>
</dbReference>
<dbReference type="Pfam" id="PF12657">
    <property type="entry name" value="TFIIIC_delta"/>
    <property type="match status" value="1"/>
</dbReference>
<evidence type="ECO:0000313" key="4">
    <source>
        <dbReference type="EMBL" id="PVH99074.1"/>
    </source>
</evidence>
<evidence type="ECO:0000259" key="3">
    <source>
        <dbReference type="Pfam" id="PF12660"/>
    </source>
</evidence>
<dbReference type="GO" id="GO:0006384">
    <property type="term" value="P:transcription initiation at RNA polymerase III promoter"/>
    <property type="evidence" value="ECO:0007669"/>
    <property type="project" value="InterPro"/>
</dbReference>
<feature type="domain" description="Transcription factor IIIC 90kDa subunit N-terminal" evidence="2">
    <location>
        <begin position="19"/>
        <end position="483"/>
    </location>
</feature>
<reference evidence="4 5" key="1">
    <citation type="journal article" date="2018" name="Sci. Rep.">
        <title>Comparative genomics provides insights into the lifestyle and reveals functional heterogeneity of dark septate endophytic fungi.</title>
        <authorList>
            <person name="Knapp D.G."/>
            <person name="Nemeth J.B."/>
            <person name="Barry K."/>
            <person name="Hainaut M."/>
            <person name="Henrissat B."/>
            <person name="Johnson J."/>
            <person name="Kuo A."/>
            <person name="Lim J.H.P."/>
            <person name="Lipzen A."/>
            <person name="Nolan M."/>
            <person name="Ohm R.A."/>
            <person name="Tamas L."/>
            <person name="Grigoriev I.V."/>
            <person name="Spatafora J.W."/>
            <person name="Nagy L.G."/>
            <person name="Kovacs G.M."/>
        </authorList>
    </citation>
    <scope>NUCLEOTIDE SEQUENCE [LARGE SCALE GENOMIC DNA]</scope>
    <source>
        <strain evidence="4 5">DSE2036</strain>
    </source>
</reference>
<proteinExistence type="predicted"/>
<dbReference type="PANTHER" id="PTHR15496">
    <property type="entry name" value="GENERAL TRANSCRIPTION FACTOR 3C POLYPEPTIDE 4 FAMILY"/>
    <property type="match status" value="1"/>
</dbReference>
<feature type="region of interest" description="Disordered" evidence="1">
    <location>
        <begin position="750"/>
        <end position="785"/>
    </location>
</feature>
<feature type="compositionally biased region" description="Basic and acidic residues" evidence="1">
    <location>
        <begin position="755"/>
        <end position="785"/>
    </location>
</feature>
<accession>A0A2V1DPI4</accession>
<keyword evidence="5" id="KW-1185">Reference proteome</keyword>
<dbReference type="InterPro" id="IPR024764">
    <property type="entry name" value="TFIIIC_Znf"/>
</dbReference>
<dbReference type="InterPro" id="IPR024761">
    <property type="entry name" value="TFIIIC_delta_N"/>
</dbReference>
<dbReference type="EMBL" id="KZ805400">
    <property type="protein sequence ID" value="PVH99074.1"/>
    <property type="molecule type" value="Genomic_DNA"/>
</dbReference>
<dbReference type="AlphaFoldDB" id="A0A2V1DPI4"/>
<evidence type="ECO:0008006" key="6">
    <source>
        <dbReference type="Google" id="ProtNLM"/>
    </source>
</evidence>
<sequence>MSDATNVKVWPCVPEAIDWSHDGIIALAADDSVELLFPNSDINESEHKNTSWQRIPLQAPWFTSHELPEKEPAPVPLYSVGEEISTSSPINIAWSPPGLAKHRRCALGVLTSSLVLSIWSADGSPRSPLSWRRRLIINDSLRDYFKNDVAVEGSVLLAQDRGEEIVGEYVRLRSRARAFTWAPALPSTEYSCIVGTQWNWGQHIVAVANEDNQIALVIVESPASTFGKEDTWNAEVLNHFTIMPDSESIFTVPNTFDDFMKQQRYVSHIAWSPWTIQGDWFHSVLVYATSDDVRARIVTYRQDTIGLGDEVVYQNVCLRHKGPMKWSPRIIDDDKLTLALFGNDGLSLLTVSMSDAAILDCKTHSLDGRWDEISGVVWNDADNTPARLHISSIHSTLSCPTAAVEMSGNKIIGLSSPNWREQISDTQALFSAQNDLKGNVKSKVWGLCGSPLGDFISACHTIHPSDMLEYGPPKERYCAVAISNSKSYNKNQLVRFPANGVSAESIAFTLRKWLENTVEDAGQVSVFAEEMLNNMMSAHGPIQKKQTNSDRYHDSNDIAKIATSFKLDVFMDVNMFKDRYTILINQICSMKPSNTLPKVLIAFRLATATVNTIPKTLTHGSSFSRDIFASHQQLLALVNKVINQDIPSGVTTTTTTASGTIQSHPESDTCDFCEAVIPFSDLETATCLNGHQFPRCGLTFLAIQAPRISKFCGICGTGFFNEEFVAVQEALPGNSGHELEDVEGQVRTLAGSNPDKLRSRGDNGTHDTERNEMLQRESEDRQTHQDDLILAQATEQEEDVTDELPVSLARILFLACDVCIYCGGKYIG</sequence>
<name>A0A2V1DPI4_9PLEO</name>
<protein>
    <recommendedName>
        <fullName evidence="6">Transcription factor IIIC putative zinc-finger domain-containing protein</fullName>
    </recommendedName>
</protein>
<dbReference type="Proteomes" id="UP000244855">
    <property type="component" value="Unassembled WGS sequence"/>
</dbReference>
<dbReference type="Pfam" id="PF12660">
    <property type="entry name" value="zf-TFIIIC"/>
    <property type="match status" value="1"/>
</dbReference>
<dbReference type="InterPro" id="IPR044230">
    <property type="entry name" value="GTF3C4"/>
</dbReference>
<dbReference type="GO" id="GO:0000127">
    <property type="term" value="C:transcription factor TFIIIC complex"/>
    <property type="evidence" value="ECO:0007669"/>
    <property type="project" value="InterPro"/>
</dbReference>
<dbReference type="OrthoDB" id="6021743at2759"/>
<dbReference type="PANTHER" id="PTHR15496:SF2">
    <property type="entry name" value="GENERAL TRANSCRIPTION FACTOR 3C POLYPEPTIDE 4"/>
    <property type="match status" value="1"/>
</dbReference>
<dbReference type="STRING" id="97972.A0A2V1DPI4"/>
<evidence type="ECO:0000256" key="1">
    <source>
        <dbReference type="SAM" id="MobiDB-lite"/>
    </source>
</evidence>
<evidence type="ECO:0000313" key="5">
    <source>
        <dbReference type="Proteomes" id="UP000244855"/>
    </source>
</evidence>